<name>X2AZP4_CAPTE</name>
<evidence type="ECO:0000256" key="4">
    <source>
        <dbReference type="ARBA" id="ARBA00022490"/>
    </source>
</evidence>
<dbReference type="InterPro" id="IPR000504">
    <property type="entry name" value="RRM_dom"/>
</dbReference>
<dbReference type="SUPFAM" id="SSF54928">
    <property type="entry name" value="RNA-binding domain, RBD"/>
    <property type="match status" value="2"/>
</dbReference>
<evidence type="ECO:0000256" key="1">
    <source>
        <dbReference type="ARBA" id="ARBA00004123"/>
    </source>
</evidence>
<evidence type="ECO:0000256" key="2">
    <source>
        <dbReference type="ARBA" id="ARBA00004496"/>
    </source>
</evidence>
<dbReference type="GO" id="GO:0000785">
    <property type="term" value="C:chromatin"/>
    <property type="evidence" value="ECO:0007669"/>
    <property type="project" value="TreeGrafter"/>
</dbReference>
<reference evidence="12" key="1">
    <citation type="submission" date="2012-12" db="EMBL/GenBank/DDBJ databases">
        <authorList>
            <person name="Hellsten U."/>
            <person name="Grimwood J."/>
            <person name="Chapman J.A."/>
            <person name="Shapiro H."/>
            <person name="Aerts A."/>
            <person name="Otillar R.P."/>
            <person name="Terry A.Y."/>
            <person name="Boore J.L."/>
            <person name="Simakov O."/>
            <person name="Marletaz F."/>
            <person name="Cho S.-J."/>
            <person name="Edsinger-Gonzales E."/>
            <person name="Havlak P."/>
            <person name="Kuo D.-H."/>
            <person name="Larsson T."/>
            <person name="Lv J."/>
            <person name="Arendt D."/>
            <person name="Savage R."/>
            <person name="Osoegawa K."/>
            <person name="de Jong P."/>
            <person name="Lindberg D.R."/>
            <person name="Seaver E.C."/>
            <person name="Weisblat D.A."/>
            <person name="Putnam N.H."/>
            <person name="Grigoriev I.V."/>
            <person name="Rokhsar D.S."/>
        </authorList>
    </citation>
    <scope>NUCLEOTIDE SEQUENCE</scope>
    <source>
        <strain evidence="12">I ESC-2004</strain>
    </source>
</reference>
<evidence type="ECO:0000313" key="12">
    <source>
        <dbReference type="Proteomes" id="UP000014760"/>
    </source>
</evidence>
<dbReference type="OMA" id="LQDEHTI"/>
<keyword evidence="6 8" id="KW-0694">RNA-binding</keyword>
<dbReference type="Proteomes" id="UP000014760">
    <property type="component" value="Unassembled WGS sequence"/>
</dbReference>
<protein>
    <recommendedName>
        <fullName evidence="10">RRM domain-containing protein</fullName>
    </recommendedName>
</protein>
<evidence type="ECO:0000259" key="10">
    <source>
        <dbReference type="PROSITE" id="PS50102"/>
    </source>
</evidence>
<reference evidence="12" key="2">
    <citation type="journal article" date="2013" name="Nature">
        <title>Insights into bilaterian evolution from three spiralian genomes.</title>
        <authorList>
            <person name="Simakov O."/>
            <person name="Marletaz F."/>
            <person name="Cho S.J."/>
            <person name="Edsinger-Gonzales E."/>
            <person name="Havlak P."/>
            <person name="Hellsten U."/>
            <person name="Kuo D.H."/>
            <person name="Larsson T."/>
            <person name="Lv J."/>
            <person name="Arendt D."/>
            <person name="Savage R."/>
            <person name="Osoegawa K."/>
            <person name="de Jong P."/>
            <person name="Grimwood J."/>
            <person name="Chapman J.A."/>
            <person name="Shapiro H."/>
            <person name="Aerts A."/>
            <person name="Otillar R.P."/>
            <person name="Terry A.Y."/>
            <person name="Boore J.L."/>
            <person name="Grigoriev I.V."/>
            <person name="Lindberg D.R."/>
            <person name="Seaver E.C."/>
            <person name="Weisblat D.A."/>
            <person name="Putnam N.H."/>
            <person name="Rokhsar D.S."/>
        </authorList>
    </citation>
    <scope>NUCLEOTIDE SEQUENCE</scope>
    <source>
        <strain evidence="12">I ESC-2004</strain>
    </source>
</reference>
<dbReference type="GO" id="GO:0005737">
    <property type="term" value="C:cytoplasm"/>
    <property type="evidence" value="ECO:0007669"/>
    <property type="project" value="UniProtKB-SubCell"/>
</dbReference>
<feature type="region of interest" description="Disordered" evidence="9">
    <location>
        <begin position="304"/>
        <end position="352"/>
    </location>
</feature>
<feature type="domain" description="RRM" evidence="10">
    <location>
        <begin position="141"/>
        <end position="218"/>
    </location>
</feature>
<dbReference type="InterPro" id="IPR035979">
    <property type="entry name" value="RBD_domain_sf"/>
</dbReference>
<feature type="domain" description="RRM" evidence="10">
    <location>
        <begin position="55"/>
        <end position="138"/>
    </location>
</feature>
<dbReference type="HOGENOM" id="CLU_012062_1_1_1"/>
<reference evidence="11" key="3">
    <citation type="submission" date="2015-06" db="UniProtKB">
        <authorList>
            <consortium name="EnsemblMetazoa"/>
        </authorList>
    </citation>
    <scope>IDENTIFICATION</scope>
</reference>
<keyword evidence="5" id="KW-0677">Repeat</keyword>
<dbReference type="FunFam" id="3.30.70.330:FF:000030">
    <property type="entry name" value="Heterogeneous nuclear ribonucleoprotein d0 isoform"/>
    <property type="match status" value="1"/>
</dbReference>
<dbReference type="GO" id="GO:0003723">
    <property type="term" value="F:RNA binding"/>
    <property type="evidence" value="ECO:0007669"/>
    <property type="project" value="UniProtKB-UniRule"/>
</dbReference>
<feature type="compositionally biased region" description="Low complexity" evidence="9">
    <location>
        <begin position="308"/>
        <end position="329"/>
    </location>
</feature>
<dbReference type="EMBL" id="AMQN01013776">
    <property type="status" value="NOT_ANNOTATED_CDS"/>
    <property type="molecule type" value="Genomic_DNA"/>
</dbReference>
<evidence type="ECO:0000256" key="6">
    <source>
        <dbReference type="ARBA" id="ARBA00022884"/>
    </source>
</evidence>
<evidence type="ECO:0000256" key="3">
    <source>
        <dbReference type="ARBA" id="ARBA00022481"/>
    </source>
</evidence>
<dbReference type="EnsemblMetazoa" id="CapteT227767">
    <property type="protein sequence ID" value="CapteP227767"/>
    <property type="gene ID" value="CapteG227767"/>
</dbReference>
<dbReference type="PANTHER" id="PTHR48033:SF10">
    <property type="entry name" value="RNA-BINDING PROTEIN SQUID"/>
    <property type="match status" value="1"/>
</dbReference>
<dbReference type="AlphaFoldDB" id="X2AZP4"/>
<sequence length="352" mass="38845">MAEQSFEHGNGNSEQYQEDDQAYQEQNYAPPETQEPLQPPSGPPAMKRDDHDDDRKLFVGGLSWETTVKDMREYFTQFGEVLDCTLKTDPETGRSRGFGFITFTSTESAEKVISQESPHMLHGRNIDPKKALARGAREPIKKVFVGGLDPDVPETDIRDHFSKYGKVEEIDLPFDKIKNQRRQFCFITFDSEAAVDRACQEQRQLLGTKEVDVKKATPKSEQYGYNQRGGGRGGYRGGWGGYGGWDNQGYDGYYPGYDYYGYGGYGGYDYGGYYNQGWGQGYNQGYGSGYGGYDYSGWYGPNQGEYSQGGDAPSQPPSSGGAAAPPSAGYKAKPAVTGGGGGAPSNYHPYQR</sequence>
<evidence type="ECO:0000256" key="9">
    <source>
        <dbReference type="SAM" id="MobiDB-lite"/>
    </source>
</evidence>
<dbReference type="PROSITE" id="PS50102">
    <property type="entry name" value="RRM"/>
    <property type="match status" value="2"/>
</dbReference>
<dbReference type="GO" id="GO:0010468">
    <property type="term" value="P:regulation of gene expression"/>
    <property type="evidence" value="ECO:0007669"/>
    <property type="project" value="TreeGrafter"/>
</dbReference>
<accession>X2AZP4</accession>
<feature type="region of interest" description="Disordered" evidence="9">
    <location>
        <begin position="1"/>
        <end position="54"/>
    </location>
</feature>
<dbReference type="GO" id="GO:0005654">
    <property type="term" value="C:nucleoplasm"/>
    <property type="evidence" value="ECO:0007669"/>
    <property type="project" value="TreeGrafter"/>
</dbReference>
<organism evidence="11 12">
    <name type="scientific">Capitella teleta</name>
    <name type="common">Polychaete worm</name>
    <dbReference type="NCBI Taxonomy" id="283909"/>
    <lineage>
        <taxon>Eukaryota</taxon>
        <taxon>Metazoa</taxon>
        <taxon>Spiralia</taxon>
        <taxon>Lophotrochozoa</taxon>
        <taxon>Annelida</taxon>
        <taxon>Polychaeta</taxon>
        <taxon>Sedentaria</taxon>
        <taxon>Scolecida</taxon>
        <taxon>Capitellidae</taxon>
        <taxon>Capitella</taxon>
    </lineage>
</organism>
<keyword evidence="12" id="KW-1185">Reference proteome</keyword>
<dbReference type="Pfam" id="PF00076">
    <property type="entry name" value="RRM_1"/>
    <property type="match status" value="2"/>
</dbReference>
<keyword evidence="4" id="KW-0963">Cytoplasm</keyword>
<evidence type="ECO:0000256" key="8">
    <source>
        <dbReference type="PROSITE-ProRule" id="PRU00176"/>
    </source>
</evidence>
<dbReference type="CDD" id="cd12325">
    <property type="entry name" value="RRM1_hnRNPA_hnRNPD_like"/>
    <property type="match status" value="1"/>
</dbReference>
<comment type="subcellular location">
    <subcellularLocation>
        <location evidence="2">Cytoplasm</location>
    </subcellularLocation>
    <subcellularLocation>
        <location evidence="1">Nucleus</location>
    </subcellularLocation>
</comment>
<dbReference type="SMART" id="SM00360">
    <property type="entry name" value="RRM"/>
    <property type="match status" value="2"/>
</dbReference>
<dbReference type="PANTHER" id="PTHR48033">
    <property type="entry name" value="RNA-BINDING (RRM/RBD/RNP MOTIFS) FAMILY PROTEIN"/>
    <property type="match status" value="1"/>
</dbReference>
<evidence type="ECO:0000313" key="11">
    <source>
        <dbReference type="EnsemblMetazoa" id="CapteP227767"/>
    </source>
</evidence>
<proteinExistence type="predicted"/>
<dbReference type="InterPro" id="IPR012677">
    <property type="entry name" value="Nucleotide-bd_a/b_plait_sf"/>
</dbReference>
<keyword evidence="7" id="KW-0539">Nucleus</keyword>
<evidence type="ECO:0000256" key="5">
    <source>
        <dbReference type="ARBA" id="ARBA00022737"/>
    </source>
</evidence>
<evidence type="ECO:0000256" key="7">
    <source>
        <dbReference type="ARBA" id="ARBA00023242"/>
    </source>
</evidence>
<dbReference type="Gene3D" id="3.30.70.330">
    <property type="match status" value="2"/>
</dbReference>
<keyword evidence="3" id="KW-0488">Methylation</keyword>